<reference evidence="1" key="1">
    <citation type="submission" date="2021-06" db="EMBL/GenBank/DDBJ databases">
        <authorList>
            <person name="Kallberg Y."/>
            <person name="Tangrot J."/>
            <person name="Rosling A."/>
        </authorList>
    </citation>
    <scope>NUCLEOTIDE SEQUENCE</scope>
    <source>
        <strain evidence="1">CL551</strain>
    </source>
</reference>
<organism evidence="1 2">
    <name type="scientific">Acaulospora morrowiae</name>
    <dbReference type="NCBI Taxonomy" id="94023"/>
    <lineage>
        <taxon>Eukaryota</taxon>
        <taxon>Fungi</taxon>
        <taxon>Fungi incertae sedis</taxon>
        <taxon>Mucoromycota</taxon>
        <taxon>Glomeromycotina</taxon>
        <taxon>Glomeromycetes</taxon>
        <taxon>Diversisporales</taxon>
        <taxon>Acaulosporaceae</taxon>
        <taxon>Acaulospora</taxon>
    </lineage>
</organism>
<accession>A0A9N9IJC3</accession>
<proteinExistence type="predicted"/>
<dbReference type="AlphaFoldDB" id="A0A9N9IJC3"/>
<keyword evidence="2" id="KW-1185">Reference proteome</keyword>
<dbReference type="OrthoDB" id="2364732at2759"/>
<evidence type="ECO:0000313" key="1">
    <source>
        <dbReference type="EMBL" id="CAG8737214.1"/>
    </source>
</evidence>
<evidence type="ECO:0000313" key="2">
    <source>
        <dbReference type="Proteomes" id="UP000789342"/>
    </source>
</evidence>
<dbReference type="EMBL" id="CAJVPV010028799">
    <property type="protein sequence ID" value="CAG8737214.1"/>
    <property type="molecule type" value="Genomic_DNA"/>
</dbReference>
<protein>
    <submittedName>
        <fullName evidence="1">6906_t:CDS:1</fullName>
    </submittedName>
</protein>
<sequence>SSNEGVNISDPDVSLRFDIIPLLIKDLMDKKVILVRAPPFSGKTSITQIMEHNLLEYIWRAMEKYCWCKLEEWIEQCDLIPTILILDEAQLIYAKEKKVDENNIEFADQFWLVVKGLATPVALPESNCKSLIDINFKRDELKKYIEKFCDNYFKNLDPPSVSKLYKYIWIVTKGHVGLVRHILMSTEKAMKNQIDTNHLFWEEIFKYFNSENFNSTIYVNCRAVPKVSALSDTQRIICEKIYLNGKIRYIDSNEDH</sequence>
<dbReference type="Proteomes" id="UP000789342">
    <property type="component" value="Unassembled WGS sequence"/>
</dbReference>
<comment type="caution">
    <text evidence="1">The sequence shown here is derived from an EMBL/GenBank/DDBJ whole genome shotgun (WGS) entry which is preliminary data.</text>
</comment>
<feature type="non-terminal residue" evidence="1">
    <location>
        <position position="1"/>
    </location>
</feature>
<gene>
    <name evidence="1" type="ORF">AMORRO_LOCUS14461</name>
</gene>
<feature type="non-terminal residue" evidence="1">
    <location>
        <position position="256"/>
    </location>
</feature>
<name>A0A9N9IJC3_9GLOM</name>